<gene>
    <name evidence="2" type="ORF">HDA41_004029</name>
</gene>
<dbReference type="Proteomes" id="UP000590647">
    <property type="component" value="Unassembled WGS sequence"/>
</dbReference>
<dbReference type="EMBL" id="JACHNE010000001">
    <property type="protein sequence ID" value="MBB5796065.1"/>
    <property type="molecule type" value="Genomic_DNA"/>
</dbReference>
<proteinExistence type="predicted"/>
<name>A0A7W9H5P4_9ACTN</name>
<organism evidence="2 3">
    <name type="scientific">Streptomyces caelestis</name>
    <dbReference type="NCBI Taxonomy" id="36816"/>
    <lineage>
        <taxon>Bacteria</taxon>
        <taxon>Bacillati</taxon>
        <taxon>Actinomycetota</taxon>
        <taxon>Actinomycetes</taxon>
        <taxon>Kitasatosporales</taxon>
        <taxon>Streptomycetaceae</taxon>
        <taxon>Streptomyces</taxon>
    </lineage>
</organism>
<feature type="region of interest" description="Disordered" evidence="1">
    <location>
        <begin position="1"/>
        <end position="20"/>
    </location>
</feature>
<accession>A0A7W9H5P4</accession>
<evidence type="ECO:0000313" key="3">
    <source>
        <dbReference type="Proteomes" id="UP000590647"/>
    </source>
</evidence>
<evidence type="ECO:0000313" key="2">
    <source>
        <dbReference type="EMBL" id="MBB5796065.1"/>
    </source>
</evidence>
<evidence type="ECO:0000256" key="1">
    <source>
        <dbReference type="SAM" id="MobiDB-lite"/>
    </source>
</evidence>
<reference evidence="2 3" key="1">
    <citation type="submission" date="2020-08" db="EMBL/GenBank/DDBJ databases">
        <title>Sequencing the genomes of 1000 actinobacteria strains.</title>
        <authorList>
            <person name="Klenk H.-P."/>
        </authorList>
    </citation>
    <scope>NUCLEOTIDE SEQUENCE [LARGE SCALE GENOMIC DNA]</scope>
    <source>
        <strain evidence="2 3">DSM 40084</strain>
    </source>
</reference>
<comment type="caution">
    <text evidence="2">The sequence shown here is derived from an EMBL/GenBank/DDBJ whole genome shotgun (WGS) entry which is preliminary data.</text>
</comment>
<sequence length="182" mass="20240">MESWIKASPAYGYHDPRDDSAARPSLALTQLRRSFFGPSGENDGCMAAADRALGSEKPPAKGIESARTIDVTSFKESQTSADVRKAFSEWSACMSSKGYKYTSPLESAGVKWFATASATASEKRVARADVSCKNQVDLVDRWYKAESSIQQPMIERHAEELKELMIFQDELVKRARHILEKP</sequence>
<protein>
    <submittedName>
        <fullName evidence="2">Uncharacterized protein</fullName>
    </submittedName>
</protein>
<dbReference type="RefSeq" id="WP_184985793.1">
    <property type="nucleotide sequence ID" value="NZ_JACHNE010000001.1"/>
</dbReference>
<dbReference type="AlphaFoldDB" id="A0A7W9H5P4"/>
<keyword evidence="3" id="KW-1185">Reference proteome</keyword>